<proteinExistence type="predicted"/>
<dbReference type="GeneID" id="92070121"/>
<dbReference type="Proteomes" id="UP001391051">
    <property type="component" value="Unassembled WGS sequence"/>
</dbReference>
<accession>A0ABR1QV68</accession>
<sequence length="380" mass="42391">MTMYVAEIAAINSITDCPEYETAMVGNLPCVVKTGEFKVEEQVMVFPVDTFVFVDTNNAILEYTAHNDVQKDEAGVRGVHVKPIMVQGQVSAGLIVKLARFPDVNAKVQRIVEKSTKDNDTAPNKASAAAVRPQSRQSRGFGLKKWTPPDPKSFLGERPAFVPSTTAPMVEESPGVFWDEANWPSIWQATPHMPNRMKMFIYLVQNDSAWAESIERRPAVGRGVLPHARMGVCGEDNDFRDTGRNTMWDSLTRMNVPATLGRLSTSNIAIEGFIFVTRAVMTPNGPRPHNQFRIFAVWDIDEQKRLSFEKTKDFAKWLGLQLVPDLGQWGLSEILMGEAALAELGVVYMSMDGQTVMKSRPAKNAKTVEFERALLKLARK</sequence>
<comment type="caution">
    <text evidence="2">The sequence shown here is derived from an EMBL/GenBank/DDBJ whole genome shotgun (WGS) entry which is preliminary data.</text>
</comment>
<evidence type="ECO:0000313" key="3">
    <source>
        <dbReference type="Proteomes" id="UP001391051"/>
    </source>
</evidence>
<reference evidence="2 3" key="1">
    <citation type="submission" date="2023-01" db="EMBL/GenBank/DDBJ databases">
        <title>Analysis of 21 Apiospora genomes using comparative genomics revels a genus with tremendous synthesis potential of carbohydrate active enzymes and secondary metabolites.</title>
        <authorList>
            <person name="Sorensen T."/>
        </authorList>
    </citation>
    <scope>NUCLEOTIDE SEQUENCE [LARGE SCALE GENOMIC DNA]</scope>
    <source>
        <strain evidence="2 3">CBS 24483</strain>
    </source>
</reference>
<evidence type="ECO:0000313" key="2">
    <source>
        <dbReference type="EMBL" id="KAK7966560.1"/>
    </source>
</evidence>
<dbReference type="Pfam" id="PF21189">
    <property type="entry name" value="PHA02142"/>
    <property type="match status" value="1"/>
</dbReference>
<evidence type="ECO:0000256" key="1">
    <source>
        <dbReference type="SAM" id="MobiDB-lite"/>
    </source>
</evidence>
<keyword evidence="3" id="KW-1185">Reference proteome</keyword>
<protein>
    <recommendedName>
        <fullName evidence="4">RNA ligase domain-containing protein</fullName>
    </recommendedName>
</protein>
<feature type="region of interest" description="Disordered" evidence="1">
    <location>
        <begin position="115"/>
        <end position="149"/>
    </location>
</feature>
<evidence type="ECO:0008006" key="4">
    <source>
        <dbReference type="Google" id="ProtNLM"/>
    </source>
</evidence>
<gene>
    <name evidence="2" type="ORF">PG986_000837</name>
</gene>
<dbReference type="EMBL" id="JAQQWE010000001">
    <property type="protein sequence ID" value="KAK7966560.1"/>
    <property type="molecule type" value="Genomic_DNA"/>
</dbReference>
<dbReference type="RefSeq" id="XP_066705952.1">
    <property type="nucleotide sequence ID" value="XM_066837059.1"/>
</dbReference>
<name>A0ABR1QV68_9PEZI</name>
<organism evidence="2 3">
    <name type="scientific">Apiospora aurea</name>
    <dbReference type="NCBI Taxonomy" id="335848"/>
    <lineage>
        <taxon>Eukaryota</taxon>
        <taxon>Fungi</taxon>
        <taxon>Dikarya</taxon>
        <taxon>Ascomycota</taxon>
        <taxon>Pezizomycotina</taxon>
        <taxon>Sordariomycetes</taxon>
        <taxon>Xylariomycetidae</taxon>
        <taxon>Amphisphaeriales</taxon>
        <taxon>Apiosporaceae</taxon>
        <taxon>Apiospora</taxon>
    </lineage>
</organism>